<sequence>MAPPPSPPPIDAGYHAGDRLDAIPLAPVGVLLAFATLTTCLRVYWRIRPVWRIGADDYTLVFALLCTISWYAIDAAMYAYGRGLEGFLPDPWTVGPLVVADGVLWVWALNVIRISVALMLLRLKDSLPWKVTLWGIVAIQSTMLVVGTTMHLVMCRPISARWAPTPSAVCIPNPNFMAYGYVYSGFTVASDLILSLLPVTFLRSLNRPLHEKVLIGCLMAAGLGATGVAIARLFLIMGYLGKGGPWVNVLQDLLWGFELTIGILAASLPTLKAPIHRLLRSWGVLRDEPASSDQSPESFLNNLTNGSHFTRQMRQWESAREPLDTTSKRPFMYSVPTKSDNS</sequence>
<evidence type="ECO:0000259" key="8">
    <source>
        <dbReference type="Pfam" id="PF20684"/>
    </source>
</evidence>
<evidence type="ECO:0000256" key="5">
    <source>
        <dbReference type="ARBA" id="ARBA00038359"/>
    </source>
</evidence>
<keyword evidence="3 7" id="KW-1133">Transmembrane helix</keyword>
<comment type="caution">
    <text evidence="9">The sequence shown here is derived from an EMBL/GenBank/DDBJ whole genome shotgun (WGS) entry which is preliminary data.</text>
</comment>
<dbReference type="Pfam" id="PF20684">
    <property type="entry name" value="Fung_rhodopsin"/>
    <property type="match status" value="1"/>
</dbReference>
<feature type="transmembrane region" description="Helical" evidence="7">
    <location>
        <begin position="181"/>
        <end position="201"/>
    </location>
</feature>
<evidence type="ECO:0000256" key="7">
    <source>
        <dbReference type="SAM" id="Phobius"/>
    </source>
</evidence>
<keyword evidence="10" id="KW-1185">Reference proteome</keyword>
<feature type="transmembrane region" description="Helical" evidence="7">
    <location>
        <begin position="253"/>
        <end position="271"/>
    </location>
</feature>
<dbReference type="Proteomes" id="UP001239445">
    <property type="component" value="Unassembled WGS sequence"/>
</dbReference>
<evidence type="ECO:0000256" key="1">
    <source>
        <dbReference type="ARBA" id="ARBA00004141"/>
    </source>
</evidence>
<keyword evidence="4 7" id="KW-0472">Membrane</keyword>
<feature type="transmembrane region" description="Helical" evidence="7">
    <location>
        <begin position="57"/>
        <end position="80"/>
    </location>
</feature>
<gene>
    <name evidence="9" type="ORF">QBC47DRAFT_328032</name>
</gene>
<feature type="region of interest" description="Disordered" evidence="6">
    <location>
        <begin position="315"/>
        <end position="342"/>
    </location>
</feature>
<evidence type="ECO:0000256" key="2">
    <source>
        <dbReference type="ARBA" id="ARBA00022692"/>
    </source>
</evidence>
<protein>
    <recommendedName>
        <fullName evidence="8">Rhodopsin domain-containing protein</fullName>
    </recommendedName>
</protein>
<keyword evidence="2 7" id="KW-0812">Transmembrane</keyword>
<feature type="transmembrane region" description="Helical" evidence="7">
    <location>
        <begin position="213"/>
        <end position="241"/>
    </location>
</feature>
<accession>A0AAJ0B935</accession>
<evidence type="ECO:0000256" key="3">
    <source>
        <dbReference type="ARBA" id="ARBA00022989"/>
    </source>
</evidence>
<evidence type="ECO:0000313" key="9">
    <source>
        <dbReference type="EMBL" id="KAK1752703.1"/>
    </source>
</evidence>
<feature type="transmembrane region" description="Helical" evidence="7">
    <location>
        <begin position="25"/>
        <end position="45"/>
    </location>
</feature>
<evidence type="ECO:0000256" key="4">
    <source>
        <dbReference type="ARBA" id="ARBA00023136"/>
    </source>
</evidence>
<dbReference type="PANTHER" id="PTHR33048">
    <property type="entry name" value="PTH11-LIKE INTEGRAL MEMBRANE PROTEIN (AFU_ORTHOLOGUE AFUA_5G11245)"/>
    <property type="match status" value="1"/>
</dbReference>
<dbReference type="PANTHER" id="PTHR33048:SF129">
    <property type="entry name" value="INTEGRAL MEMBRANE PROTEIN-RELATED"/>
    <property type="match status" value="1"/>
</dbReference>
<organism evidence="9 10">
    <name type="scientific">Echria macrotheca</name>
    <dbReference type="NCBI Taxonomy" id="438768"/>
    <lineage>
        <taxon>Eukaryota</taxon>
        <taxon>Fungi</taxon>
        <taxon>Dikarya</taxon>
        <taxon>Ascomycota</taxon>
        <taxon>Pezizomycotina</taxon>
        <taxon>Sordariomycetes</taxon>
        <taxon>Sordariomycetidae</taxon>
        <taxon>Sordariales</taxon>
        <taxon>Schizotheciaceae</taxon>
        <taxon>Echria</taxon>
    </lineage>
</organism>
<name>A0AAJ0B935_9PEZI</name>
<reference evidence="9" key="1">
    <citation type="submission" date="2023-06" db="EMBL/GenBank/DDBJ databases">
        <title>Genome-scale phylogeny and comparative genomics of the fungal order Sordariales.</title>
        <authorList>
            <consortium name="Lawrence Berkeley National Laboratory"/>
            <person name="Hensen N."/>
            <person name="Bonometti L."/>
            <person name="Westerberg I."/>
            <person name="Brannstrom I.O."/>
            <person name="Guillou S."/>
            <person name="Cros-Aarteil S."/>
            <person name="Calhoun S."/>
            <person name="Haridas S."/>
            <person name="Kuo A."/>
            <person name="Mondo S."/>
            <person name="Pangilinan J."/>
            <person name="Riley R."/>
            <person name="Labutti K."/>
            <person name="Andreopoulos B."/>
            <person name="Lipzen A."/>
            <person name="Chen C."/>
            <person name="Yanf M."/>
            <person name="Daum C."/>
            <person name="Ng V."/>
            <person name="Clum A."/>
            <person name="Steindorff A."/>
            <person name="Ohm R."/>
            <person name="Martin F."/>
            <person name="Silar P."/>
            <person name="Natvig D."/>
            <person name="Lalanne C."/>
            <person name="Gautier V."/>
            <person name="Ament-Velasquez S.L."/>
            <person name="Kruys A."/>
            <person name="Hutchinson M.I."/>
            <person name="Powell A.J."/>
            <person name="Barry K."/>
            <person name="Miller A.N."/>
            <person name="Grigoriev I.V."/>
            <person name="Debuchy R."/>
            <person name="Gladieux P."/>
            <person name="Thoren M.H."/>
            <person name="Johannesson H."/>
        </authorList>
    </citation>
    <scope>NUCLEOTIDE SEQUENCE</scope>
    <source>
        <strain evidence="9">PSN4</strain>
    </source>
</reference>
<proteinExistence type="inferred from homology"/>
<dbReference type="AlphaFoldDB" id="A0AAJ0B935"/>
<dbReference type="InterPro" id="IPR049326">
    <property type="entry name" value="Rhodopsin_dom_fungi"/>
</dbReference>
<feature type="domain" description="Rhodopsin" evidence="8">
    <location>
        <begin position="41"/>
        <end position="277"/>
    </location>
</feature>
<evidence type="ECO:0000256" key="6">
    <source>
        <dbReference type="SAM" id="MobiDB-lite"/>
    </source>
</evidence>
<feature type="compositionally biased region" description="Basic and acidic residues" evidence="6">
    <location>
        <begin position="317"/>
        <end position="327"/>
    </location>
</feature>
<dbReference type="InterPro" id="IPR052337">
    <property type="entry name" value="SAT4-like"/>
</dbReference>
<dbReference type="GO" id="GO:0016020">
    <property type="term" value="C:membrane"/>
    <property type="evidence" value="ECO:0007669"/>
    <property type="project" value="UniProtKB-SubCell"/>
</dbReference>
<comment type="subcellular location">
    <subcellularLocation>
        <location evidence="1">Membrane</location>
        <topology evidence="1">Multi-pass membrane protein</topology>
    </subcellularLocation>
</comment>
<comment type="similarity">
    <text evidence="5">Belongs to the SAT4 family.</text>
</comment>
<feature type="transmembrane region" description="Helical" evidence="7">
    <location>
        <begin position="133"/>
        <end position="154"/>
    </location>
</feature>
<dbReference type="EMBL" id="MU839839">
    <property type="protein sequence ID" value="KAK1752703.1"/>
    <property type="molecule type" value="Genomic_DNA"/>
</dbReference>
<evidence type="ECO:0000313" key="10">
    <source>
        <dbReference type="Proteomes" id="UP001239445"/>
    </source>
</evidence>